<protein>
    <submittedName>
        <fullName evidence="2">Unnamed protein product</fullName>
    </submittedName>
</protein>
<dbReference type="InterPro" id="IPR018289">
    <property type="entry name" value="MULE_transposase_dom"/>
</dbReference>
<keyword evidence="3" id="KW-1185">Reference proteome</keyword>
<sequence>MHKYSNDSELFKRIPKAHPKLCQSRDVLEQPDPDDFPRMNELIVLERIQDYFTEGDKEIPTLGLIFTSQALFGNVKKAVEAQGTSLAMSTDGTYRIHCLGWTLVDAGGISVEWETTEHVHRFRPWLYMFVRTECSLAYERMFATLVTCAKRFFDINVKVATCRIDHSSAIASALKTVWPEVAILSCWEHLLAQARKKRSRIVNSSIMIEYCQSCGCFTKPDRNGNFKFYRSV</sequence>
<evidence type="ECO:0000313" key="2">
    <source>
        <dbReference type="EMBL" id="GMF33043.1"/>
    </source>
</evidence>
<accession>A0A9W6X7G2</accession>
<comment type="caution">
    <text evidence="2">The sequence shown here is derived from an EMBL/GenBank/DDBJ whole genome shotgun (WGS) entry which is preliminary data.</text>
</comment>
<dbReference type="AlphaFoldDB" id="A0A9W6X7G2"/>
<organism evidence="2 3">
    <name type="scientific">Phytophthora lilii</name>
    <dbReference type="NCBI Taxonomy" id="2077276"/>
    <lineage>
        <taxon>Eukaryota</taxon>
        <taxon>Sar</taxon>
        <taxon>Stramenopiles</taxon>
        <taxon>Oomycota</taxon>
        <taxon>Peronosporomycetes</taxon>
        <taxon>Peronosporales</taxon>
        <taxon>Peronosporaceae</taxon>
        <taxon>Phytophthora</taxon>
    </lineage>
</organism>
<dbReference type="Pfam" id="PF10551">
    <property type="entry name" value="MULE"/>
    <property type="match status" value="1"/>
</dbReference>
<dbReference type="EMBL" id="BSXW01001036">
    <property type="protein sequence ID" value="GMF33043.1"/>
    <property type="molecule type" value="Genomic_DNA"/>
</dbReference>
<evidence type="ECO:0000313" key="3">
    <source>
        <dbReference type="Proteomes" id="UP001165083"/>
    </source>
</evidence>
<dbReference type="Proteomes" id="UP001165083">
    <property type="component" value="Unassembled WGS sequence"/>
</dbReference>
<feature type="domain" description="MULE transposase" evidence="1">
    <location>
        <begin position="89"/>
        <end position="191"/>
    </location>
</feature>
<evidence type="ECO:0000259" key="1">
    <source>
        <dbReference type="Pfam" id="PF10551"/>
    </source>
</evidence>
<dbReference type="OrthoDB" id="129592at2759"/>
<gene>
    <name evidence="2" type="ORF">Plil01_001410600</name>
</gene>
<proteinExistence type="predicted"/>
<reference evidence="2" key="1">
    <citation type="submission" date="2023-04" db="EMBL/GenBank/DDBJ databases">
        <title>Phytophthora lilii NBRC 32176.</title>
        <authorList>
            <person name="Ichikawa N."/>
            <person name="Sato H."/>
            <person name="Tonouchi N."/>
        </authorList>
    </citation>
    <scope>NUCLEOTIDE SEQUENCE</scope>
    <source>
        <strain evidence="2">NBRC 32176</strain>
    </source>
</reference>
<name>A0A9W6X7G2_9STRA</name>